<feature type="signal peptide" evidence="8">
    <location>
        <begin position="1"/>
        <end position="18"/>
    </location>
</feature>
<dbReference type="SUPFAM" id="SSF57016">
    <property type="entry name" value="Plant lectins/antimicrobial peptides"/>
    <property type="match status" value="2"/>
</dbReference>
<gene>
    <name evidence="11" type="ORF">PBRA_007776</name>
</gene>
<dbReference type="Proteomes" id="UP000039324">
    <property type="component" value="Unassembled WGS sequence"/>
</dbReference>
<dbReference type="AlphaFoldDB" id="A0A0G4IXQ6"/>
<protein>
    <recommendedName>
        <fullName evidence="13">NodB homology domain-containing protein</fullName>
    </recommendedName>
</protein>
<dbReference type="EMBL" id="CDSF01000096">
    <property type="protein sequence ID" value="CEP00042.1"/>
    <property type="molecule type" value="Genomic_DNA"/>
</dbReference>
<feature type="domain" description="NodB homology" evidence="10">
    <location>
        <begin position="166"/>
        <end position="362"/>
    </location>
</feature>
<sequence length="402" mass="43478">MGARVGLLLIVVLGIAVAQECTEPPRDDRRCGAAFGNARCRPGQCCSRNGRCGSSSSHCNPRSRCAREPAVVSEAAVCSAPPLTSGRCGPDFGNAGCSDGECCSPSAWCGTTPAHCNSRSLCPAATTTPAVQPQRQQHQHQRPSRRQASSSDGPIRAMSSCGNSRRMVALTFDDGPTPGATEPILEVLADHNIKATFYLTEDNTGPAGCPLIRRLLREGHMIAHHSKSHPQFNLPSTNLRREMESPVAWIAACGVDPGLVTHFRPPYGQLRDDQVQEISGRMGRRRFVIDLWNVETMDSDDGNTNQESIENVKRAMGTIGVGNSAVVLMHDYAEGPRIVDAPDGNALVQIIEYFRSLRYRFVRMDECYAQCDAPRCFGNGGPTHWASVFDPDPNGVGTFPAE</sequence>
<dbReference type="CDD" id="cd00035">
    <property type="entry name" value="ChtBD1"/>
    <property type="match status" value="2"/>
</dbReference>
<dbReference type="SMART" id="SM00270">
    <property type="entry name" value="ChtBD1"/>
    <property type="match status" value="2"/>
</dbReference>
<evidence type="ECO:0000256" key="4">
    <source>
        <dbReference type="ARBA" id="ARBA00022801"/>
    </source>
</evidence>
<feature type="domain" description="Chitin-binding type-1" evidence="9">
    <location>
        <begin position="28"/>
        <end position="80"/>
    </location>
</feature>
<evidence type="ECO:0000313" key="11">
    <source>
        <dbReference type="EMBL" id="CEP00042.1"/>
    </source>
</evidence>
<feature type="disulfide bond" evidence="6">
    <location>
        <begin position="31"/>
        <end position="46"/>
    </location>
</feature>
<evidence type="ECO:0000256" key="3">
    <source>
        <dbReference type="ARBA" id="ARBA00022729"/>
    </source>
</evidence>
<dbReference type="OrthoDB" id="2125469at2759"/>
<dbReference type="Gene3D" id="3.20.20.370">
    <property type="entry name" value="Glycoside hydrolase/deacetylase"/>
    <property type="match status" value="1"/>
</dbReference>
<dbReference type="SUPFAM" id="SSF88713">
    <property type="entry name" value="Glycoside hydrolase/deacetylase"/>
    <property type="match status" value="1"/>
</dbReference>
<keyword evidence="4" id="KW-0378">Hydrolase</keyword>
<evidence type="ECO:0000256" key="6">
    <source>
        <dbReference type="PROSITE-ProRule" id="PRU00261"/>
    </source>
</evidence>
<dbReference type="SMR" id="A0A0G4IXQ6"/>
<evidence type="ECO:0000256" key="1">
    <source>
        <dbReference type="ARBA" id="ARBA00022669"/>
    </source>
</evidence>
<dbReference type="PANTHER" id="PTHR46471">
    <property type="entry name" value="CHITIN DEACETYLASE"/>
    <property type="match status" value="1"/>
</dbReference>
<evidence type="ECO:0000256" key="8">
    <source>
        <dbReference type="SAM" id="SignalP"/>
    </source>
</evidence>
<evidence type="ECO:0000256" key="7">
    <source>
        <dbReference type="SAM" id="MobiDB-lite"/>
    </source>
</evidence>
<evidence type="ECO:0000259" key="10">
    <source>
        <dbReference type="PROSITE" id="PS51677"/>
    </source>
</evidence>
<dbReference type="InterPro" id="IPR002509">
    <property type="entry name" value="NODB_dom"/>
</dbReference>
<dbReference type="InterPro" id="IPR011330">
    <property type="entry name" value="Glyco_hydro/deAcase_b/a-brl"/>
</dbReference>
<reference evidence="11 12" key="1">
    <citation type="submission" date="2015-02" db="EMBL/GenBank/DDBJ databases">
        <authorList>
            <person name="Chooi Y.-H."/>
        </authorList>
    </citation>
    <scope>NUCLEOTIDE SEQUENCE [LARGE SCALE GENOMIC DNA]</scope>
    <source>
        <strain evidence="11">E3</strain>
    </source>
</reference>
<dbReference type="GO" id="GO:0005975">
    <property type="term" value="P:carbohydrate metabolic process"/>
    <property type="evidence" value="ECO:0007669"/>
    <property type="project" value="InterPro"/>
</dbReference>
<proteinExistence type="predicted"/>
<keyword evidence="2" id="KW-0479">Metal-binding</keyword>
<dbReference type="Gene3D" id="3.30.60.10">
    <property type="entry name" value="Endochitinase-like"/>
    <property type="match status" value="2"/>
</dbReference>
<dbReference type="InterPro" id="IPR001002">
    <property type="entry name" value="Chitin-bd_1"/>
</dbReference>
<feature type="region of interest" description="Disordered" evidence="7">
    <location>
        <begin position="127"/>
        <end position="158"/>
    </location>
</feature>
<feature type="disulfide bond" evidence="6">
    <location>
        <begin position="97"/>
        <end position="109"/>
    </location>
</feature>
<name>A0A0G4IXQ6_PLABS</name>
<dbReference type="GO" id="GO:0008061">
    <property type="term" value="F:chitin binding"/>
    <property type="evidence" value="ECO:0007669"/>
    <property type="project" value="UniProtKB-UniRule"/>
</dbReference>
<feature type="disulfide bond" evidence="6">
    <location>
        <begin position="40"/>
        <end position="52"/>
    </location>
</feature>
<keyword evidence="3 8" id="KW-0732">Signal</keyword>
<evidence type="ECO:0008006" key="13">
    <source>
        <dbReference type="Google" id="ProtNLM"/>
    </source>
</evidence>
<evidence type="ECO:0000256" key="5">
    <source>
        <dbReference type="ARBA" id="ARBA00023277"/>
    </source>
</evidence>
<dbReference type="Pfam" id="PF00187">
    <property type="entry name" value="Chitin_bind_1"/>
    <property type="match status" value="2"/>
</dbReference>
<feature type="domain" description="Chitin-binding type-1" evidence="9">
    <location>
        <begin position="85"/>
        <end position="128"/>
    </location>
</feature>
<dbReference type="GO" id="GO:0016810">
    <property type="term" value="F:hydrolase activity, acting on carbon-nitrogen (but not peptide) bonds"/>
    <property type="evidence" value="ECO:0007669"/>
    <property type="project" value="InterPro"/>
</dbReference>
<accession>A0A0G4IXQ6</accession>
<dbReference type="PANTHER" id="PTHR46471:SF2">
    <property type="entry name" value="CHITIN DEACETYLASE-RELATED"/>
    <property type="match status" value="1"/>
</dbReference>
<organism evidence="11 12">
    <name type="scientific">Plasmodiophora brassicae</name>
    <name type="common">Clubroot disease agent</name>
    <dbReference type="NCBI Taxonomy" id="37360"/>
    <lineage>
        <taxon>Eukaryota</taxon>
        <taxon>Sar</taxon>
        <taxon>Rhizaria</taxon>
        <taxon>Endomyxa</taxon>
        <taxon>Phytomyxea</taxon>
        <taxon>Plasmodiophorida</taxon>
        <taxon>Plasmodiophoridae</taxon>
        <taxon>Plasmodiophora</taxon>
    </lineage>
</organism>
<dbReference type="PROSITE" id="PS51677">
    <property type="entry name" value="NODB"/>
    <property type="match status" value="1"/>
</dbReference>
<dbReference type="Pfam" id="PF01522">
    <property type="entry name" value="Polysacc_deac_1"/>
    <property type="match status" value="1"/>
</dbReference>
<comment type="caution">
    <text evidence="6">Lacks conserved residue(s) required for the propagation of feature annotation.</text>
</comment>
<dbReference type="InterPro" id="IPR036861">
    <property type="entry name" value="Endochitinase-like_sf"/>
</dbReference>
<keyword evidence="1 6" id="KW-0147">Chitin-binding</keyword>
<keyword evidence="5" id="KW-0119">Carbohydrate metabolism</keyword>
<dbReference type="GO" id="GO:0046872">
    <property type="term" value="F:metal ion binding"/>
    <property type="evidence" value="ECO:0007669"/>
    <property type="project" value="UniProtKB-KW"/>
</dbReference>
<feature type="chain" id="PRO_5005193598" description="NodB homology domain-containing protein" evidence="8">
    <location>
        <begin position="19"/>
        <end position="402"/>
    </location>
</feature>
<dbReference type="PROSITE" id="PS50941">
    <property type="entry name" value="CHIT_BIND_I_2"/>
    <property type="match status" value="2"/>
</dbReference>
<dbReference type="CDD" id="cd10917">
    <property type="entry name" value="CE4_NodB_like_6s_7s"/>
    <property type="match status" value="1"/>
</dbReference>
<keyword evidence="12" id="KW-1185">Reference proteome</keyword>
<evidence type="ECO:0000259" key="9">
    <source>
        <dbReference type="PROSITE" id="PS50941"/>
    </source>
</evidence>
<keyword evidence="6" id="KW-1015">Disulfide bond</keyword>
<feature type="disulfide bond" evidence="6">
    <location>
        <begin position="102"/>
        <end position="116"/>
    </location>
</feature>
<evidence type="ECO:0000256" key="2">
    <source>
        <dbReference type="ARBA" id="ARBA00022723"/>
    </source>
</evidence>
<feature type="disulfide bond" evidence="6">
    <location>
        <begin position="88"/>
        <end position="103"/>
    </location>
</feature>
<evidence type="ECO:0000313" key="12">
    <source>
        <dbReference type="Proteomes" id="UP000039324"/>
    </source>
</evidence>
<feature type="disulfide bond" evidence="6">
    <location>
        <begin position="45"/>
        <end position="59"/>
    </location>
</feature>